<dbReference type="GO" id="GO:0046872">
    <property type="term" value="F:metal ion binding"/>
    <property type="evidence" value="ECO:0007669"/>
    <property type="project" value="UniProtKB-KW"/>
</dbReference>
<evidence type="ECO:0000313" key="7">
    <source>
        <dbReference type="EMBL" id="KRX04196.1"/>
    </source>
</evidence>
<keyword evidence="8" id="KW-1185">Reference proteome</keyword>
<keyword evidence="5" id="KW-0472">Membrane</keyword>
<feature type="domain" description="Cytochrome b5 heme-binding" evidence="6">
    <location>
        <begin position="99"/>
        <end position="174"/>
    </location>
</feature>
<dbReference type="OMA" id="CNRTSLW"/>
<dbReference type="InterPro" id="IPR036400">
    <property type="entry name" value="Cyt_B5-like_heme/steroid_sf"/>
</dbReference>
<comment type="caution">
    <text evidence="7">The sequence shown here is derived from an EMBL/GenBank/DDBJ whole genome shotgun (WGS) entry which is preliminary data.</text>
</comment>
<keyword evidence="2" id="KW-0479">Metal-binding</keyword>
<dbReference type="SUPFAM" id="SSF55856">
    <property type="entry name" value="Cytochrome b5-like heme/steroid binding domain"/>
    <property type="match status" value="2"/>
</dbReference>
<feature type="transmembrane region" description="Helical" evidence="5">
    <location>
        <begin position="188"/>
        <end position="207"/>
    </location>
</feature>
<evidence type="ECO:0000313" key="8">
    <source>
        <dbReference type="Proteomes" id="UP000054937"/>
    </source>
</evidence>
<comment type="similarity">
    <text evidence="4">Belongs to the cytochrome b5 family.</text>
</comment>
<dbReference type="InParanoid" id="A0A0V0QPT0"/>
<dbReference type="EMBL" id="LDAU01000120">
    <property type="protein sequence ID" value="KRX04196.1"/>
    <property type="molecule type" value="Genomic_DNA"/>
</dbReference>
<dbReference type="InterPro" id="IPR050668">
    <property type="entry name" value="Cytochrome_b5"/>
</dbReference>
<feature type="domain" description="Cytochrome b5 heme-binding" evidence="6">
    <location>
        <begin position="4"/>
        <end position="80"/>
    </location>
</feature>
<organism evidence="7 8">
    <name type="scientific">Pseudocohnilembus persalinus</name>
    <name type="common">Ciliate</name>
    <dbReference type="NCBI Taxonomy" id="266149"/>
    <lineage>
        <taxon>Eukaryota</taxon>
        <taxon>Sar</taxon>
        <taxon>Alveolata</taxon>
        <taxon>Ciliophora</taxon>
        <taxon>Intramacronucleata</taxon>
        <taxon>Oligohymenophorea</taxon>
        <taxon>Scuticociliatia</taxon>
        <taxon>Philasterida</taxon>
        <taxon>Pseudocohnilembidae</taxon>
        <taxon>Pseudocohnilembus</taxon>
    </lineage>
</organism>
<evidence type="ECO:0000256" key="4">
    <source>
        <dbReference type="ARBA" id="ARBA00038168"/>
    </source>
</evidence>
<evidence type="ECO:0000256" key="5">
    <source>
        <dbReference type="SAM" id="Phobius"/>
    </source>
</evidence>
<evidence type="ECO:0000256" key="3">
    <source>
        <dbReference type="ARBA" id="ARBA00023004"/>
    </source>
</evidence>
<gene>
    <name evidence="7" type="ORF">PPERSA_11320</name>
</gene>
<dbReference type="GO" id="GO:0020037">
    <property type="term" value="F:heme binding"/>
    <property type="evidence" value="ECO:0007669"/>
    <property type="project" value="TreeGrafter"/>
</dbReference>
<proteinExistence type="inferred from homology"/>
<dbReference type="PRINTS" id="PR00363">
    <property type="entry name" value="CYTOCHROMEB5"/>
</dbReference>
<protein>
    <submittedName>
        <fullName evidence="7">Cytochrome b5-like heme/steroid binding domain</fullName>
    </submittedName>
</protein>
<sequence length="212" mass="24226">MSADKVYTWLEIAEHVTEESCWIVQEGKVFDVTEYLETHPGTKFPLLKYAGEECYEQFVRCNHSEEARKLRDTFQIGVVEANPPTAEYWLAVRHAKWERLRFTPEQVAQHNKQGDQWVMMDGYVYDLSTLQHPGGQEVIDKFAGKDATQKFHAVEKHLPNAIENRQKYRIGNVNAPQQKKSGCINCKWAIIGAAGVLGALIAGTVIYKKTRK</sequence>
<keyword evidence="3" id="KW-0408">Iron</keyword>
<reference evidence="7 8" key="1">
    <citation type="journal article" date="2015" name="Sci. Rep.">
        <title>Genome of the facultative scuticociliatosis pathogen Pseudocohnilembus persalinus provides insight into its virulence through horizontal gene transfer.</title>
        <authorList>
            <person name="Xiong J."/>
            <person name="Wang G."/>
            <person name="Cheng J."/>
            <person name="Tian M."/>
            <person name="Pan X."/>
            <person name="Warren A."/>
            <person name="Jiang C."/>
            <person name="Yuan D."/>
            <person name="Miao W."/>
        </authorList>
    </citation>
    <scope>NUCLEOTIDE SEQUENCE [LARGE SCALE GENOMIC DNA]</scope>
    <source>
        <strain evidence="7">36N120E</strain>
    </source>
</reference>
<name>A0A0V0QPT0_PSEPJ</name>
<evidence type="ECO:0000259" key="6">
    <source>
        <dbReference type="PROSITE" id="PS50255"/>
    </source>
</evidence>
<dbReference type="PROSITE" id="PS50255">
    <property type="entry name" value="CYTOCHROME_B5_2"/>
    <property type="match status" value="2"/>
</dbReference>
<accession>A0A0V0QPT0</accession>
<dbReference type="PANTHER" id="PTHR19359">
    <property type="entry name" value="CYTOCHROME B5"/>
    <property type="match status" value="1"/>
</dbReference>
<keyword evidence="5" id="KW-0812">Transmembrane</keyword>
<evidence type="ECO:0000256" key="2">
    <source>
        <dbReference type="ARBA" id="ARBA00022723"/>
    </source>
</evidence>
<dbReference type="GO" id="GO:0016020">
    <property type="term" value="C:membrane"/>
    <property type="evidence" value="ECO:0007669"/>
    <property type="project" value="TreeGrafter"/>
</dbReference>
<dbReference type="PANTHER" id="PTHR19359:SF14">
    <property type="entry name" value="CYTOCHROME B5 A"/>
    <property type="match status" value="1"/>
</dbReference>
<dbReference type="SMART" id="SM01117">
    <property type="entry name" value="Cyt-b5"/>
    <property type="match status" value="2"/>
</dbReference>
<dbReference type="AlphaFoldDB" id="A0A0V0QPT0"/>
<evidence type="ECO:0000256" key="1">
    <source>
        <dbReference type="ARBA" id="ARBA00022617"/>
    </source>
</evidence>
<dbReference type="Gene3D" id="3.10.120.10">
    <property type="entry name" value="Cytochrome b5-like heme/steroid binding domain"/>
    <property type="match status" value="2"/>
</dbReference>
<dbReference type="InterPro" id="IPR001199">
    <property type="entry name" value="Cyt_B5-like_heme/steroid-bd"/>
</dbReference>
<dbReference type="Pfam" id="PF00173">
    <property type="entry name" value="Cyt-b5"/>
    <property type="match status" value="2"/>
</dbReference>
<dbReference type="Proteomes" id="UP000054937">
    <property type="component" value="Unassembled WGS sequence"/>
</dbReference>
<keyword evidence="1" id="KW-0349">Heme</keyword>
<dbReference type="OrthoDB" id="260519at2759"/>
<keyword evidence="5" id="KW-1133">Transmembrane helix</keyword>